<dbReference type="Proteomes" id="UP000283090">
    <property type="component" value="Unassembled WGS sequence"/>
</dbReference>
<feature type="compositionally biased region" description="Low complexity" evidence="1">
    <location>
        <begin position="79"/>
        <end position="92"/>
    </location>
</feature>
<evidence type="ECO:0000313" key="2">
    <source>
        <dbReference type="EMBL" id="RVD84026.1"/>
    </source>
</evidence>
<reference evidence="2 3" key="1">
    <citation type="submission" date="2019-01" db="EMBL/GenBank/DDBJ databases">
        <title>Intercellular communication is required for trap formation in the nematode-trapping fungus Duddingtonia flagrans.</title>
        <authorList>
            <person name="Youssar L."/>
            <person name="Wernet V."/>
            <person name="Hensel N."/>
            <person name="Hildebrandt H.-G."/>
            <person name="Fischer R."/>
        </authorList>
    </citation>
    <scope>NUCLEOTIDE SEQUENCE [LARGE SCALE GENOMIC DNA]</scope>
    <source>
        <strain evidence="2 3">CBS H-5679</strain>
    </source>
</reference>
<feature type="region of interest" description="Disordered" evidence="1">
    <location>
        <begin position="76"/>
        <end position="95"/>
    </location>
</feature>
<dbReference type="OrthoDB" id="5275938at2759"/>
<organism evidence="2 3">
    <name type="scientific">Arthrobotrys flagrans</name>
    <name type="common">Nematode-trapping fungus</name>
    <name type="synonym">Trichothecium flagrans</name>
    <dbReference type="NCBI Taxonomy" id="97331"/>
    <lineage>
        <taxon>Eukaryota</taxon>
        <taxon>Fungi</taxon>
        <taxon>Dikarya</taxon>
        <taxon>Ascomycota</taxon>
        <taxon>Pezizomycotina</taxon>
        <taxon>Orbiliomycetes</taxon>
        <taxon>Orbiliales</taxon>
        <taxon>Orbiliaceae</taxon>
        <taxon>Arthrobotrys</taxon>
    </lineage>
</organism>
<protein>
    <recommendedName>
        <fullName evidence="4">BTB domain-containing protein</fullName>
    </recommendedName>
</protein>
<evidence type="ECO:0000256" key="1">
    <source>
        <dbReference type="SAM" id="MobiDB-lite"/>
    </source>
</evidence>
<dbReference type="EMBL" id="SAEB01000007">
    <property type="protein sequence ID" value="RVD84026.1"/>
    <property type="molecule type" value="Genomic_DNA"/>
</dbReference>
<comment type="caution">
    <text evidence="2">The sequence shown here is derived from an EMBL/GenBank/DDBJ whole genome shotgun (WGS) entry which is preliminary data.</text>
</comment>
<evidence type="ECO:0000313" key="3">
    <source>
        <dbReference type="Proteomes" id="UP000283090"/>
    </source>
</evidence>
<dbReference type="RefSeq" id="XP_067489570.1">
    <property type="nucleotide sequence ID" value="XM_067635105.1"/>
</dbReference>
<accession>A0A436ZZB7</accession>
<name>A0A436ZZB7_ARTFL</name>
<dbReference type="AlphaFoldDB" id="A0A436ZZB7"/>
<gene>
    <name evidence="2" type="ORF">DFL_005793</name>
</gene>
<feature type="region of interest" description="Disordered" evidence="1">
    <location>
        <begin position="40"/>
        <end position="63"/>
    </location>
</feature>
<evidence type="ECO:0008006" key="4">
    <source>
        <dbReference type="Google" id="ProtNLM"/>
    </source>
</evidence>
<sequence length="302" mass="34346">MISRRALEPLYSPAIISELQFTVAIRRNLLRVYGNEARKGRRSVDIPKGNKWQNSRKNSDPDRINRLWRDVPKAHDKFPVGASAGPSSKPPSQLDTDAMDRMAEAILGDIMNPGQQKGADINAPGERAPTYCYPIVKDYDCTVIISPNSEVIHFQVSAHTLSCSSVILKGLLRKITETSGSDDERRKDKVPSVRLELEGDPILFDMIFRVIHGNAREIPLKNVTFEQFTQIAFLCQRYEWHAALQPWTQYWLEKYEKHALEPGFENWLCETLAIIDFLSSIEIKRQKGQPPCLPSQGDLMAR</sequence>
<dbReference type="VEuPathDB" id="FungiDB:DFL_005793"/>
<dbReference type="GeneID" id="93588104"/>
<keyword evidence="3" id="KW-1185">Reference proteome</keyword>
<proteinExistence type="predicted"/>